<evidence type="ECO:0000313" key="4">
    <source>
        <dbReference type="RefSeq" id="XP_020985110.1"/>
    </source>
</evidence>
<feature type="region of interest" description="Disordered" evidence="2">
    <location>
        <begin position="282"/>
        <end position="340"/>
    </location>
</feature>
<reference evidence="4" key="2">
    <citation type="submission" date="2025-08" db="UniProtKB">
        <authorList>
            <consortium name="RefSeq"/>
        </authorList>
    </citation>
    <scope>IDENTIFICATION</scope>
    <source>
        <tissue evidence="4">Whole plant</tissue>
    </source>
</reference>
<protein>
    <submittedName>
        <fullName evidence="4">Uncharacterized protein LOC110274633</fullName>
    </submittedName>
</protein>
<feature type="compositionally biased region" description="Low complexity" evidence="2">
    <location>
        <begin position="306"/>
        <end position="318"/>
    </location>
</feature>
<dbReference type="Proteomes" id="UP000515211">
    <property type="component" value="Chromosome 1"/>
</dbReference>
<dbReference type="AlphaFoldDB" id="A0A6P5MKV6"/>
<feature type="coiled-coil region" evidence="1">
    <location>
        <begin position="153"/>
        <end position="194"/>
    </location>
</feature>
<dbReference type="KEGG" id="adu:110274633"/>
<name>A0A6P5MKV6_ARADU</name>
<sequence>MASVDVLSQWVDVTVLGEEPLVDAEFITHLRTHHRLYMAKRNAQESYQRVQEAKAKSRARSGGAKAVISPPPPPPPPKNVGTPSQPIIISSSSSLARPLPSAQLLSEPEKKKRKTSESGPSWEESFRAAGVCGKLLDIFEKTPLSSLGTSPKVEELEERLLMFEKHERELKVERDKLRKERDVLREKESQLQAQCTMEANLRKAAQESYQSLFKDMVEVRKDLMNSRNAYTELEDSIAEGAEESWRIFLEQVRVIAPDLDLSPLHPDKVVIDGAIVDPPVPEVVSESDLKTRGQRIIESPPHSKDAPSSSILAPTSSSAPPPGPGGVPPGGGDSSTLSKK</sequence>
<organism evidence="3 4">
    <name type="scientific">Arachis duranensis</name>
    <name type="common">Wild peanut</name>
    <dbReference type="NCBI Taxonomy" id="130453"/>
    <lineage>
        <taxon>Eukaryota</taxon>
        <taxon>Viridiplantae</taxon>
        <taxon>Streptophyta</taxon>
        <taxon>Embryophyta</taxon>
        <taxon>Tracheophyta</taxon>
        <taxon>Spermatophyta</taxon>
        <taxon>Magnoliopsida</taxon>
        <taxon>eudicotyledons</taxon>
        <taxon>Gunneridae</taxon>
        <taxon>Pentapetalae</taxon>
        <taxon>rosids</taxon>
        <taxon>fabids</taxon>
        <taxon>Fabales</taxon>
        <taxon>Fabaceae</taxon>
        <taxon>Papilionoideae</taxon>
        <taxon>50 kb inversion clade</taxon>
        <taxon>dalbergioids sensu lato</taxon>
        <taxon>Dalbergieae</taxon>
        <taxon>Pterocarpus clade</taxon>
        <taxon>Arachis</taxon>
    </lineage>
</organism>
<proteinExistence type="predicted"/>
<keyword evidence="1" id="KW-0175">Coiled coil</keyword>
<reference evidence="3" key="1">
    <citation type="journal article" date="2016" name="Nat. Genet.">
        <title>The genome sequences of Arachis duranensis and Arachis ipaensis, the diploid ancestors of cultivated peanut.</title>
        <authorList>
            <person name="Bertioli D.J."/>
            <person name="Cannon S.B."/>
            <person name="Froenicke L."/>
            <person name="Huang G."/>
            <person name="Farmer A.D."/>
            <person name="Cannon E.K."/>
            <person name="Liu X."/>
            <person name="Gao D."/>
            <person name="Clevenger J."/>
            <person name="Dash S."/>
            <person name="Ren L."/>
            <person name="Moretzsohn M.C."/>
            <person name="Shirasawa K."/>
            <person name="Huang W."/>
            <person name="Vidigal B."/>
            <person name="Abernathy B."/>
            <person name="Chu Y."/>
            <person name="Niederhuth C.E."/>
            <person name="Umale P."/>
            <person name="Araujo A.C."/>
            <person name="Kozik A."/>
            <person name="Kim K.D."/>
            <person name="Burow M.D."/>
            <person name="Varshney R.K."/>
            <person name="Wang X."/>
            <person name="Zhang X."/>
            <person name="Barkley N."/>
            <person name="Guimaraes P.M."/>
            <person name="Isobe S."/>
            <person name="Guo B."/>
            <person name="Liao B."/>
            <person name="Stalker H.T."/>
            <person name="Schmitz R.J."/>
            <person name="Scheffler B.E."/>
            <person name="Leal-Bertioli S.C."/>
            <person name="Xun X."/>
            <person name="Jackson S.A."/>
            <person name="Michelmore R."/>
            <person name="Ozias-Akins P."/>
        </authorList>
    </citation>
    <scope>NUCLEOTIDE SEQUENCE [LARGE SCALE GENOMIC DNA]</scope>
    <source>
        <strain evidence="3">cv. V14167</strain>
    </source>
</reference>
<dbReference type="GeneID" id="110274633"/>
<evidence type="ECO:0000313" key="3">
    <source>
        <dbReference type="Proteomes" id="UP000515211"/>
    </source>
</evidence>
<accession>A0A6P5MKV6</accession>
<evidence type="ECO:0000256" key="2">
    <source>
        <dbReference type="SAM" id="MobiDB-lite"/>
    </source>
</evidence>
<feature type="region of interest" description="Disordered" evidence="2">
    <location>
        <begin position="43"/>
        <end position="123"/>
    </location>
</feature>
<keyword evidence="3" id="KW-1185">Reference proteome</keyword>
<feature type="compositionally biased region" description="Pro residues" evidence="2">
    <location>
        <begin position="69"/>
        <end position="78"/>
    </location>
</feature>
<evidence type="ECO:0000256" key="1">
    <source>
        <dbReference type="SAM" id="Coils"/>
    </source>
</evidence>
<dbReference type="RefSeq" id="XP_020985110.1">
    <property type="nucleotide sequence ID" value="XM_021129451.1"/>
</dbReference>
<gene>
    <name evidence="4" type="primary">LOC110274633</name>
</gene>
<feature type="compositionally biased region" description="Low complexity" evidence="2">
    <location>
        <begin position="83"/>
        <end position="106"/>
    </location>
</feature>